<feature type="transmembrane region" description="Helical" evidence="1">
    <location>
        <begin position="101"/>
        <end position="120"/>
    </location>
</feature>
<dbReference type="EMBL" id="JAGHQL010000153">
    <property type="protein sequence ID" value="KAH0537286.1"/>
    <property type="molecule type" value="Genomic_DNA"/>
</dbReference>
<reference evidence="2" key="1">
    <citation type="submission" date="2021-03" db="EMBL/GenBank/DDBJ databases">
        <title>Comparative genomics and phylogenomic investigation of the class Geoglossomycetes provide insights into ecological specialization and systematics.</title>
        <authorList>
            <person name="Melie T."/>
            <person name="Pirro S."/>
            <person name="Miller A.N."/>
            <person name="Quandt A."/>
        </authorList>
    </citation>
    <scope>NUCLEOTIDE SEQUENCE</scope>
    <source>
        <strain evidence="2">GBOQ0MN5Z8</strain>
    </source>
</reference>
<gene>
    <name evidence="2" type="ORF">FGG08_005911</name>
</gene>
<sequence>MVVRHNRANVTYGYILVNTIYNTFKVFSDVFVLWGTCRVLVRYKYLRSNTIFRATTVVASLFWFLALYHLILLFVLSFAWLSFSDLNVINAIAEARSGFEVAFTALQFCSTIAMSVWAVYKLGSVRLNINSVSLFYSEEREFSIAASIALLLRSFCEVVIVGQLDRWPANTQEIFRARDVTYGLFSMFFVGFITFAIPKNAEEDPLIKRQEEQDRADEAAKEAALEEVATWIIQKLGEVTEHGRKTSPTIPTLLDTLESELGPQRPHQDLYNVWDTKKKEIHKLRELYADWEPIYKWQGEGTTTDPSRDAE</sequence>
<keyword evidence="3" id="KW-1185">Reference proteome</keyword>
<evidence type="ECO:0000313" key="2">
    <source>
        <dbReference type="EMBL" id="KAH0537286.1"/>
    </source>
</evidence>
<feature type="transmembrane region" description="Helical" evidence="1">
    <location>
        <begin position="61"/>
        <end position="81"/>
    </location>
</feature>
<protein>
    <submittedName>
        <fullName evidence="2">Uncharacterized protein</fullName>
    </submittedName>
</protein>
<name>A0A9P8L0Z0_9PEZI</name>
<accession>A0A9P8L0Z0</accession>
<evidence type="ECO:0000256" key="1">
    <source>
        <dbReference type="SAM" id="Phobius"/>
    </source>
</evidence>
<keyword evidence="1" id="KW-0812">Transmembrane</keyword>
<dbReference type="Proteomes" id="UP000698800">
    <property type="component" value="Unassembled WGS sequence"/>
</dbReference>
<comment type="caution">
    <text evidence="2">The sequence shown here is derived from an EMBL/GenBank/DDBJ whole genome shotgun (WGS) entry which is preliminary data.</text>
</comment>
<keyword evidence="1" id="KW-1133">Transmembrane helix</keyword>
<keyword evidence="1" id="KW-0472">Membrane</keyword>
<evidence type="ECO:0000313" key="3">
    <source>
        <dbReference type="Proteomes" id="UP000698800"/>
    </source>
</evidence>
<proteinExistence type="predicted"/>
<dbReference type="AlphaFoldDB" id="A0A9P8L0Z0"/>
<dbReference type="OrthoDB" id="5383650at2759"/>
<feature type="transmembrane region" description="Helical" evidence="1">
    <location>
        <begin position="20"/>
        <end position="41"/>
    </location>
</feature>
<organism evidence="2 3">
    <name type="scientific">Glutinoglossum americanum</name>
    <dbReference type="NCBI Taxonomy" id="1670608"/>
    <lineage>
        <taxon>Eukaryota</taxon>
        <taxon>Fungi</taxon>
        <taxon>Dikarya</taxon>
        <taxon>Ascomycota</taxon>
        <taxon>Pezizomycotina</taxon>
        <taxon>Geoglossomycetes</taxon>
        <taxon>Geoglossales</taxon>
        <taxon>Geoglossaceae</taxon>
        <taxon>Glutinoglossum</taxon>
    </lineage>
</organism>
<feature type="transmembrane region" description="Helical" evidence="1">
    <location>
        <begin position="180"/>
        <end position="198"/>
    </location>
</feature>